<comment type="subcellular location">
    <subcellularLocation>
        <location evidence="1">Nucleus</location>
    </subcellularLocation>
</comment>
<proteinExistence type="inferred from homology"/>
<dbReference type="InterPro" id="IPR011990">
    <property type="entry name" value="TPR-like_helical_dom_sf"/>
</dbReference>
<evidence type="ECO:0000256" key="4">
    <source>
        <dbReference type="SAM" id="MobiDB-lite"/>
    </source>
</evidence>
<gene>
    <name evidence="5" type="ORF">GDO86_015928</name>
</gene>
<keyword evidence="3" id="KW-0539">Nucleus</keyword>
<name>A0A8T2K0X5_9PIPI</name>
<keyword evidence="6" id="KW-1185">Reference proteome</keyword>
<dbReference type="GO" id="GO:0071013">
    <property type="term" value="C:catalytic step 2 spliceosome"/>
    <property type="evidence" value="ECO:0007669"/>
    <property type="project" value="TreeGrafter"/>
</dbReference>
<dbReference type="EMBL" id="JAACNH010000003">
    <property type="protein sequence ID" value="KAG8449057.1"/>
    <property type="molecule type" value="Genomic_DNA"/>
</dbReference>
<feature type="region of interest" description="Disordered" evidence="4">
    <location>
        <begin position="32"/>
        <end position="107"/>
    </location>
</feature>
<dbReference type="GO" id="GO:0031048">
    <property type="term" value="P:regulatory ncRNA-mediated heterochromatin formation"/>
    <property type="evidence" value="ECO:0007669"/>
    <property type="project" value="TreeGrafter"/>
</dbReference>
<evidence type="ECO:0000256" key="3">
    <source>
        <dbReference type="ARBA" id="ARBA00023242"/>
    </source>
</evidence>
<dbReference type="PANTHER" id="PTHR13471:SF0">
    <property type="entry name" value="NUCLEAR EXOSOME REGULATOR NRDE2"/>
    <property type="match status" value="1"/>
</dbReference>
<organism evidence="5 6">
    <name type="scientific">Hymenochirus boettgeri</name>
    <name type="common">Congo dwarf clawed frog</name>
    <dbReference type="NCBI Taxonomy" id="247094"/>
    <lineage>
        <taxon>Eukaryota</taxon>
        <taxon>Metazoa</taxon>
        <taxon>Chordata</taxon>
        <taxon>Craniata</taxon>
        <taxon>Vertebrata</taxon>
        <taxon>Euteleostomi</taxon>
        <taxon>Amphibia</taxon>
        <taxon>Batrachia</taxon>
        <taxon>Anura</taxon>
        <taxon>Pipoidea</taxon>
        <taxon>Pipidae</taxon>
        <taxon>Pipinae</taxon>
        <taxon>Hymenochirus</taxon>
    </lineage>
</organism>
<dbReference type="Pfam" id="PF08424">
    <property type="entry name" value="NRDE-2"/>
    <property type="match status" value="1"/>
</dbReference>
<evidence type="ECO:0000256" key="2">
    <source>
        <dbReference type="ARBA" id="ARBA00009265"/>
    </source>
</evidence>
<dbReference type="AlphaFoldDB" id="A0A8T2K0X5"/>
<dbReference type="FunFam" id="1.25.40.10:FF:000185">
    <property type="entry name" value="NRDE-2, necessary for RNA interference, domain-containing"/>
    <property type="match status" value="1"/>
</dbReference>
<comment type="caution">
    <text evidence="5">The sequence shown here is derived from an EMBL/GenBank/DDBJ whole genome shotgun (WGS) entry which is preliminary data.</text>
</comment>
<reference evidence="5" key="1">
    <citation type="thesis" date="2020" institute="ProQuest LLC" country="789 East Eisenhower Parkway, Ann Arbor, MI, USA">
        <title>Comparative Genomics and Chromosome Evolution.</title>
        <authorList>
            <person name="Mudd A.B."/>
        </authorList>
    </citation>
    <scope>NUCLEOTIDE SEQUENCE</scope>
    <source>
        <strain evidence="5">Female2</strain>
        <tissue evidence="5">Blood</tissue>
    </source>
</reference>
<protein>
    <recommendedName>
        <fullName evidence="7">NRDE-2, necessary for RNA interference, domain containing</fullName>
    </recommendedName>
</protein>
<dbReference type="Proteomes" id="UP000812440">
    <property type="component" value="Chromosome 8_10"/>
</dbReference>
<dbReference type="InterPro" id="IPR013633">
    <property type="entry name" value="NRDE-2"/>
</dbReference>
<dbReference type="PANTHER" id="PTHR13471">
    <property type="entry name" value="TETRATRICOPEPTIDE-LIKE HELICAL"/>
    <property type="match status" value="1"/>
</dbReference>
<evidence type="ECO:0000256" key="1">
    <source>
        <dbReference type="ARBA" id="ARBA00004123"/>
    </source>
</evidence>
<accession>A0A8T2K0X5</accession>
<evidence type="ECO:0008006" key="7">
    <source>
        <dbReference type="Google" id="ProtNLM"/>
    </source>
</evidence>
<evidence type="ECO:0000313" key="6">
    <source>
        <dbReference type="Proteomes" id="UP000812440"/>
    </source>
</evidence>
<sequence>MDWLNNKSFSTEAALSIHQRVQQTPLTPETASFNCEFSGIPSQQELEDSKSSSEAAPKTKKKKKQKRKKSHSHRKRKRDFHEEYIECTSDSESRAKNTRQKSQSVLSGRGIWLDEAESMTEETFRIDKKADPANWEYKSLYRGDIALYKRKGNSCLGINLSKQQIVWEKALSEKKQSSKRNERYFTKVALQLLQTPADHVYNKDKEGMNMEEFIPLVGQNKYSGISADAPVSWVNPLGVYDSSTAQWLQGKGCPSYKTPPKEERDKVILAKVEDYNKRIRDNPGDIQLWMEFVTFQDELVKQPSMYSTIKSELDSNRLSVKVLMEKKLSILERAIESNPSSTELKLARLRLCEEFWEAPTLLKEWQKLTFLYPHDPQLWQKYLLFCQSQFSTFTVAKMNGIYGKCLTTLAAVQDGSMLSHHALPGTENHMFDIFLQQCHFLRQAGHTEKVVSLFQALIDFTFYKPDSVKDMSTKEQVDFFEPFWDSGEPRFGEKEAKGWRSWMRQQERGGWVVINKLVEEEDDEEEPDEEFNIKGKNWPKYKIWLDAECAREARHWLPWRPDPTKKQTEEDCEDPERQVFFDDLGPSMFKISSIDLQFQLLKSFLHFLGVPCGSQLSPLCLYLSLDETSIFEHIPLNERLFTTFELPLSGIGTLGSLDTMSRKRQQMGKSKDGECFIQNVFQSALSLLQGEQKMILSVWWLQYEISKVVRWLQTKNKKKLKSQGKRSKRLAKNLLKEASNRNSLALWKEYALLEWLLGNLDDSRKVFDTAISLAGRKGLKDQELCSLCLLYAELEGKLLDDLSTGVGSRAIHILTSLTESSAYTPYTGPEHSINILKARKVYEHALQDILKDKAQWGMVSLSGCFALFQYLTVSIDAALIILQQVSDLPTFSKTLYDGDQDSITPQLAITLMHTNLLLHHSRVSVYPLSPLRDRLISALKQYPANVTLWKYYIRTESKSHSANKTRRFIDTIRRVTTALEPLLFAIKAEEERWKLTESVQRTDMGDVHSIFPETGLTNRIKGLYEHALHNEFGSVCPLLWRMYLYFLISMGNKERSKGLFYKAIQSCPWAKGLYMDAIEYFPDQLQEIIDLMTEKELRVRIPIEELDLLLEY</sequence>
<dbReference type="GO" id="GO:1902369">
    <property type="term" value="P:negative regulation of RNA catabolic process"/>
    <property type="evidence" value="ECO:0007669"/>
    <property type="project" value="TreeGrafter"/>
</dbReference>
<dbReference type="CDD" id="cd22200">
    <property type="entry name" value="NRDE2_MID"/>
    <property type="match status" value="1"/>
</dbReference>
<evidence type="ECO:0000313" key="5">
    <source>
        <dbReference type="EMBL" id="KAG8449057.1"/>
    </source>
</evidence>
<comment type="similarity">
    <text evidence="2">Belongs to the NRDE2 family.</text>
</comment>
<dbReference type="Gene3D" id="1.25.40.10">
    <property type="entry name" value="Tetratricopeptide repeat domain"/>
    <property type="match status" value="2"/>
</dbReference>
<dbReference type="OrthoDB" id="297219at2759"/>
<feature type="compositionally biased region" description="Basic residues" evidence="4">
    <location>
        <begin position="58"/>
        <end position="78"/>
    </location>
</feature>
<dbReference type="SUPFAM" id="SSF48452">
    <property type="entry name" value="TPR-like"/>
    <property type="match status" value="1"/>
</dbReference>
<feature type="compositionally biased region" description="Polar residues" evidence="4">
    <location>
        <begin position="32"/>
        <end position="44"/>
    </location>
</feature>